<dbReference type="Proteomes" id="UP000004291">
    <property type="component" value="Chromosome"/>
</dbReference>
<name>A9CTX8_HOEPD</name>
<dbReference type="AlphaFoldDB" id="A9CTX8"/>
<dbReference type="HOGENOM" id="CLU_1593210_0_0_5"/>
<dbReference type="RefSeq" id="WP_156970355.1">
    <property type="nucleotide sequence ID" value="NZ_CM002917.1"/>
</dbReference>
<protein>
    <submittedName>
        <fullName evidence="1">Uncharacterized protein</fullName>
    </submittedName>
</protein>
<accession>A9CTX8</accession>
<gene>
    <name evidence="1" type="ORF">HPDFL43_18047</name>
</gene>
<dbReference type="SUPFAM" id="SSF52047">
    <property type="entry name" value="RNI-like"/>
    <property type="match status" value="1"/>
</dbReference>
<proteinExistence type="predicted"/>
<organism evidence="1 2">
    <name type="scientific">Hoeflea phototrophica (strain DSM 17068 / NCIMB 14078 / DFL-43)</name>
    <dbReference type="NCBI Taxonomy" id="411684"/>
    <lineage>
        <taxon>Bacteria</taxon>
        <taxon>Pseudomonadati</taxon>
        <taxon>Pseudomonadota</taxon>
        <taxon>Alphaproteobacteria</taxon>
        <taxon>Hyphomicrobiales</taxon>
        <taxon>Rhizobiaceae</taxon>
        <taxon>Hoeflea</taxon>
    </lineage>
</organism>
<dbReference type="InterPro" id="IPR032675">
    <property type="entry name" value="LRR_dom_sf"/>
</dbReference>
<sequence length="179" mass="19013">MIGAVGPSFLSTVTYAGVKLEGIDGMAGQALIAALREIGKPVCSQMAAKLEADGFPASGFDLHLRRAGLSPQDALAIAQGLNALRLHDARAMRSFSISYNQEIGETGAVALVDALPASLPEIGMVGCDLGDESGEALMQFALDAPKLKMMCIENNAFSPEMRRRLETLRTLRSDMFLVV</sequence>
<keyword evidence="2" id="KW-1185">Reference proteome</keyword>
<dbReference type="eggNOG" id="ENOG50338I7">
    <property type="taxonomic scope" value="Bacteria"/>
</dbReference>
<reference evidence="1 2" key="1">
    <citation type="submission" date="2007-10" db="EMBL/GenBank/DDBJ databases">
        <authorList>
            <person name="Wagner-Dobler I."/>
            <person name="Ferriera S."/>
            <person name="Johnson J."/>
            <person name="Kravitz S."/>
            <person name="Beeson K."/>
            <person name="Sutton G."/>
            <person name="Rogers Y.-H."/>
            <person name="Friedman R."/>
            <person name="Frazier M."/>
            <person name="Venter J.C."/>
        </authorList>
    </citation>
    <scope>NUCLEOTIDE SEQUENCE [LARGE SCALE GENOMIC DNA]</scope>
    <source>
        <strain evidence="1 2">DFL-43</strain>
    </source>
</reference>
<dbReference type="OrthoDB" id="8479856at2"/>
<evidence type="ECO:0000313" key="1">
    <source>
        <dbReference type="EMBL" id="EDQ35122.2"/>
    </source>
</evidence>
<comment type="caution">
    <text evidence="1">The sequence shown here is derived from an EMBL/GenBank/DDBJ whole genome shotgun (WGS) entry which is preliminary data.</text>
</comment>
<reference evidence="1 2" key="2">
    <citation type="submission" date="2012-06" db="EMBL/GenBank/DDBJ databases">
        <authorList>
            <person name="Fiebig A."/>
        </authorList>
    </citation>
    <scope>NUCLEOTIDE SEQUENCE [LARGE SCALE GENOMIC DNA]</scope>
    <source>
        <strain evidence="1 2">DFL-43</strain>
    </source>
</reference>
<dbReference type="EMBL" id="ABIA03000005">
    <property type="protein sequence ID" value="EDQ35122.2"/>
    <property type="molecule type" value="Genomic_DNA"/>
</dbReference>
<evidence type="ECO:0000313" key="2">
    <source>
        <dbReference type="Proteomes" id="UP000004291"/>
    </source>
</evidence>
<dbReference type="Gene3D" id="3.80.10.10">
    <property type="entry name" value="Ribonuclease Inhibitor"/>
    <property type="match status" value="1"/>
</dbReference>